<dbReference type="InterPro" id="IPR006016">
    <property type="entry name" value="UspA"/>
</dbReference>
<evidence type="ECO:0000256" key="1">
    <source>
        <dbReference type="ARBA" id="ARBA00008791"/>
    </source>
</evidence>
<dbReference type="Proteomes" id="UP000320011">
    <property type="component" value="Unassembled WGS sequence"/>
</dbReference>
<dbReference type="SUPFAM" id="SSF52402">
    <property type="entry name" value="Adenine nucleotide alpha hydrolases-like"/>
    <property type="match status" value="1"/>
</dbReference>
<dbReference type="CDD" id="cd23659">
    <property type="entry name" value="USP_At3g01520-like"/>
    <property type="match status" value="1"/>
</dbReference>
<proteinExistence type="inferred from homology"/>
<reference evidence="3 4" key="1">
    <citation type="submission" date="2019-07" db="EMBL/GenBank/DDBJ databases">
        <authorList>
            <person name="Duangmal K."/>
            <person name="Teo W.F.A."/>
        </authorList>
    </citation>
    <scope>NUCLEOTIDE SEQUENCE [LARGE SCALE GENOMIC DNA]</scope>
    <source>
        <strain evidence="3 4">TBRC 6029</strain>
    </source>
</reference>
<reference evidence="3 4" key="2">
    <citation type="submission" date="2019-08" db="EMBL/GenBank/DDBJ databases">
        <title>Amycolatopsis acidicola sp. nov., isolated from peat swamp forest soil.</title>
        <authorList>
            <person name="Srisuk N."/>
        </authorList>
    </citation>
    <scope>NUCLEOTIDE SEQUENCE [LARGE SCALE GENOMIC DNA]</scope>
    <source>
        <strain evidence="3 4">TBRC 6029</strain>
    </source>
</reference>
<dbReference type="AlphaFoldDB" id="A0A558AVT5"/>
<name>A0A558AVT5_9PSEU</name>
<dbReference type="EMBL" id="VJWX01000455">
    <property type="protein sequence ID" value="TVT28363.1"/>
    <property type="molecule type" value="Genomic_DNA"/>
</dbReference>
<evidence type="ECO:0000259" key="2">
    <source>
        <dbReference type="Pfam" id="PF00582"/>
    </source>
</evidence>
<dbReference type="PANTHER" id="PTHR46553">
    <property type="entry name" value="ADENINE NUCLEOTIDE ALPHA HYDROLASES-LIKE SUPERFAMILY PROTEIN"/>
    <property type="match status" value="1"/>
</dbReference>
<dbReference type="PRINTS" id="PR01438">
    <property type="entry name" value="UNVRSLSTRESS"/>
</dbReference>
<dbReference type="Gene3D" id="3.40.50.620">
    <property type="entry name" value="HUPs"/>
    <property type="match status" value="1"/>
</dbReference>
<dbReference type="InterPro" id="IPR014729">
    <property type="entry name" value="Rossmann-like_a/b/a_fold"/>
</dbReference>
<feature type="domain" description="UspA" evidence="2">
    <location>
        <begin position="7"/>
        <end position="141"/>
    </location>
</feature>
<protein>
    <submittedName>
        <fullName evidence="3">Universal stress protein</fullName>
    </submittedName>
</protein>
<dbReference type="Pfam" id="PF00582">
    <property type="entry name" value="Usp"/>
    <property type="match status" value="1"/>
</dbReference>
<dbReference type="InterPro" id="IPR006015">
    <property type="entry name" value="Universal_stress_UspA"/>
</dbReference>
<organism evidence="3 4">
    <name type="scientific">Amycolatopsis rhizosphaerae</name>
    <dbReference type="NCBI Taxonomy" id="2053003"/>
    <lineage>
        <taxon>Bacteria</taxon>
        <taxon>Bacillati</taxon>
        <taxon>Actinomycetota</taxon>
        <taxon>Actinomycetes</taxon>
        <taxon>Pseudonocardiales</taxon>
        <taxon>Pseudonocardiaceae</taxon>
        <taxon>Amycolatopsis</taxon>
    </lineage>
</organism>
<dbReference type="RefSeq" id="WP_144592296.1">
    <property type="nucleotide sequence ID" value="NZ_VJWX01000455.1"/>
</dbReference>
<evidence type="ECO:0000313" key="3">
    <source>
        <dbReference type="EMBL" id="TVT28363.1"/>
    </source>
</evidence>
<accession>A0A558AVT5</accession>
<gene>
    <name evidence="3" type="ORF">FNH05_30430</name>
</gene>
<comment type="caution">
    <text evidence="3">The sequence shown here is derived from an EMBL/GenBank/DDBJ whole genome shotgun (WGS) entry which is preliminary data.</text>
</comment>
<evidence type="ECO:0000313" key="4">
    <source>
        <dbReference type="Proteomes" id="UP000320011"/>
    </source>
</evidence>
<keyword evidence="4" id="KW-1185">Reference proteome</keyword>
<dbReference type="PANTHER" id="PTHR46553:SF3">
    <property type="entry name" value="ADENINE NUCLEOTIDE ALPHA HYDROLASES-LIKE SUPERFAMILY PROTEIN"/>
    <property type="match status" value="1"/>
</dbReference>
<sequence length="145" mass="15084">MPEALTRTIVAGVDGSQGSVEALRWAVREARLSGATVRAITAWEVPATFGYIPSGQGVDWAGEARKALDNAIERATDRDESAPVAGAVVRGHAADVLIEASRTADLLVVGSRGHGSAVGLLLGSVSQHCVQHAECPVVVVRPRPE</sequence>
<dbReference type="OrthoDB" id="5244367at2"/>
<comment type="similarity">
    <text evidence="1">Belongs to the universal stress protein A family.</text>
</comment>